<feature type="compositionally biased region" description="Polar residues" evidence="1">
    <location>
        <begin position="28"/>
        <end position="37"/>
    </location>
</feature>
<proteinExistence type="predicted"/>
<evidence type="ECO:0000256" key="1">
    <source>
        <dbReference type="SAM" id="MobiDB-lite"/>
    </source>
</evidence>
<protein>
    <submittedName>
        <fullName evidence="2">Uncharacterized protein</fullName>
    </submittedName>
</protein>
<sequence length="190" mass="21334">MREKTKHHSKKAAHRSGSSCSDRHHASKSSSRINHPRTSTDRSLEYEIETKYARHTSRQRESNGHRACSFRNCQSPDEFHSCKLPILNNSIVLEGIHTNAHNINTALHTKWEAASSSQGRKAIKATAAARGTLATPLMMFNAVDDRQVTPDLDRSLCLAKKMWAKQRIKKMAVLVNPIMSTLAVDPRTPK</sequence>
<feature type="region of interest" description="Disordered" evidence="1">
    <location>
        <begin position="1"/>
        <end position="46"/>
    </location>
</feature>
<organism evidence="2">
    <name type="scientific">Noctiluca scintillans</name>
    <name type="common">Sea sparkle</name>
    <name type="synonym">Red tide dinoflagellate</name>
    <dbReference type="NCBI Taxonomy" id="2966"/>
    <lineage>
        <taxon>Eukaryota</taxon>
        <taxon>Sar</taxon>
        <taxon>Alveolata</taxon>
        <taxon>Dinophyceae</taxon>
        <taxon>Noctilucales</taxon>
        <taxon>Noctilucaceae</taxon>
        <taxon>Noctiluca</taxon>
    </lineage>
</organism>
<reference evidence="2" key="1">
    <citation type="submission" date="2021-01" db="EMBL/GenBank/DDBJ databases">
        <authorList>
            <person name="Corre E."/>
            <person name="Pelletier E."/>
            <person name="Niang G."/>
            <person name="Scheremetjew M."/>
            <person name="Finn R."/>
            <person name="Kale V."/>
            <person name="Holt S."/>
            <person name="Cochrane G."/>
            <person name="Meng A."/>
            <person name="Brown T."/>
            <person name="Cohen L."/>
        </authorList>
    </citation>
    <scope>NUCLEOTIDE SEQUENCE</scope>
</reference>
<accession>A0A7S1F2P8</accession>
<feature type="compositionally biased region" description="Basic residues" evidence="1">
    <location>
        <begin position="1"/>
        <end position="14"/>
    </location>
</feature>
<dbReference type="EMBL" id="HBFQ01021101">
    <property type="protein sequence ID" value="CAD8840383.1"/>
    <property type="molecule type" value="Transcribed_RNA"/>
</dbReference>
<gene>
    <name evidence="2" type="ORF">NSCI0253_LOCUS14731</name>
</gene>
<evidence type="ECO:0000313" key="2">
    <source>
        <dbReference type="EMBL" id="CAD8840383.1"/>
    </source>
</evidence>
<name>A0A7S1F2P8_NOCSC</name>
<dbReference type="AlphaFoldDB" id="A0A7S1F2P8"/>